<organism evidence="1 2">
    <name type="scientific">Cupriavidus campinensis</name>
    <dbReference type="NCBI Taxonomy" id="151783"/>
    <lineage>
        <taxon>Bacteria</taxon>
        <taxon>Pseudomonadati</taxon>
        <taxon>Pseudomonadota</taxon>
        <taxon>Betaproteobacteria</taxon>
        <taxon>Burkholderiales</taxon>
        <taxon>Burkholderiaceae</taxon>
        <taxon>Cupriavidus</taxon>
    </lineage>
</organism>
<dbReference type="RefSeq" id="WP_144199604.1">
    <property type="nucleotide sequence ID" value="NZ_VCIZ01000010.1"/>
</dbReference>
<dbReference type="Proteomes" id="UP000318943">
    <property type="component" value="Unassembled WGS sequence"/>
</dbReference>
<name>A0ABY3EKK6_9BURK</name>
<sequence>MEMLTEKLDLRRLAKLAGVHRKEGTPFVSVTPDEIDLLIARIRALESRASNAGGAVAVTAKQRYDESRCAEEESSPVERLRFFCSLAMDGQDWIDVEPFFDALPAPASKEPVADERCNRCGHENHSGSCVNVHPDKTPIKQESTRDGLRDCLQKMVDANLEDSLGPNHLALCLKQMAYEALELIQKVQPVADERERFEAWADERPYDLPKFQCKQYVSHATECAWDGWQARAALAAAPAKGV</sequence>
<evidence type="ECO:0000313" key="2">
    <source>
        <dbReference type="Proteomes" id="UP000318943"/>
    </source>
</evidence>
<proteinExistence type="predicted"/>
<reference evidence="1 2" key="1">
    <citation type="submission" date="2019-05" db="EMBL/GenBank/DDBJ databases">
        <title>Whole genome sequence analysis of Cupriavidus campinensis S14E4C strain.</title>
        <authorList>
            <person name="Abbaszade G."/>
            <person name="Szabo A."/>
            <person name="Toumi M."/>
            <person name="Toth E."/>
        </authorList>
    </citation>
    <scope>NUCLEOTIDE SEQUENCE [LARGE SCALE GENOMIC DNA]</scope>
    <source>
        <strain evidence="1 2">S14E4C</strain>
    </source>
</reference>
<evidence type="ECO:0000313" key="1">
    <source>
        <dbReference type="EMBL" id="TSP11474.1"/>
    </source>
</evidence>
<comment type="caution">
    <text evidence="1">The sequence shown here is derived from an EMBL/GenBank/DDBJ whole genome shotgun (WGS) entry which is preliminary data.</text>
</comment>
<keyword evidence="2" id="KW-1185">Reference proteome</keyword>
<dbReference type="EMBL" id="VCIZ01000010">
    <property type="protein sequence ID" value="TSP11474.1"/>
    <property type="molecule type" value="Genomic_DNA"/>
</dbReference>
<dbReference type="InterPro" id="IPR058601">
    <property type="entry name" value="Phage_phiTE_015-like"/>
</dbReference>
<gene>
    <name evidence="1" type="ORF">FGG12_17715</name>
</gene>
<protein>
    <submittedName>
        <fullName evidence="1">Uncharacterized protein</fullName>
    </submittedName>
</protein>
<accession>A0ABY3EKK6</accession>
<dbReference type="Pfam" id="PF26207">
    <property type="entry name" value="Phage_phiTE_015"/>
    <property type="match status" value="1"/>
</dbReference>